<feature type="domain" description="Heterokaryon incompatibility" evidence="2">
    <location>
        <begin position="50"/>
        <end position="193"/>
    </location>
</feature>
<dbReference type="InterPro" id="IPR036770">
    <property type="entry name" value="Ankyrin_rpt-contain_sf"/>
</dbReference>
<evidence type="ECO:0000313" key="3">
    <source>
        <dbReference type="EMBL" id="KAF2118669.1"/>
    </source>
</evidence>
<evidence type="ECO:0000259" key="2">
    <source>
        <dbReference type="Pfam" id="PF06985"/>
    </source>
</evidence>
<protein>
    <submittedName>
        <fullName evidence="3">Heterokaryon incompatibility protein-domain-containing protein</fullName>
    </submittedName>
</protein>
<dbReference type="EMBL" id="ML977316">
    <property type="protein sequence ID" value="KAF2118669.1"/>
    <property type="molecule type" value="Genomic_DNA"/>
</dbReference>
<dbReference type="PANTHER" id="PTHR24148">
    <property type="entry name" value="ANKYRIN REPEAT DOMAIN-CONTAINING PROTEIN 39 HOMOLOG-RELATED"/>
    <property type="match status" value="1"/>
</dbReference>
<proteinExistence type="predicted"/>
<sequence length="927" mass="106075">MRQYQYDPLPTEPGSIRLLKLLPNEDTEAPIECCLINYSLARARRTSHQYEALSYCWGSSMDKVNISINGRQLQVTRNLHAALRQFRDTHFDRIMWIDALCIDQDDLDERAKQVQFMTSIYACADRVLVWLGEAADGSQEAIQEIREAAEQNARIIHDDDDEKGPDKHLSPASPCVGHLLKRQWFRRIWILQEIAAARSSLISCGPDEITGLIFSRGVQSMKLPLDELSLLSRQLSGVMFLTKSADSSAQLNARLDLSARLNILPLPNLLDMFHAQEATDQRDKVYALLGMSIQGIVLAPNYRRDWQSLFHTLIANILGPGAGIKTWNGKEVALIRANVRIIARVDTVRTTPNRGQVLECRSTPLKPVILQTLSAKQAQQITWKASFQLHSPAKRIQKDDFICLLEGYDLPIVVRRQEEHLSILVISLDPPKSLAFAVEDRDWKKAPSGPPLSWSQFRNAITEYRKNTLLTWDWSNVNSEFFKPTNLQSLETDVQEKLVSAEDLFNMLRVLEDMDMRLHEWPRRDALTPNQRRLLEEEQQLSEYRRLIFFGEVARVYHFDDYIVLKKLLVQQLDLAGHSFTSYLNIEDPEVYQEVIGAVEHSWFDIRQLLKEGIDAPARVLYTLKDQCHPSVKLMTDTLALLCYDFPVSRTVQLLFDVIRSNPAGRCNVLTSLCWRKLDDDLTYWLVDVMTELFDKASLNREIRWDLLTITDASELTGELFFNRNLNAIMEELKDPCFCRYAARDEEKYPYLASHYKRFQLDSLRPWTDIAQVLHCSSTSRDGDDENFAQGIAKRGGAFSLEHGIGDEMLRVVCEFGLKRTVEALLATGQVDPTSQDEWGHDALYLAAGNKERGKAICKILLGSAATFSVEAVSAARERSNIDRYIKMFLTSVVEASIAREREETKGRKATGSPRRKRKRYELETLK</sequence>
<dbReference type="InterPro" id="IPR052895">
    <property type="entry name" value="HetReg/Transcr_Mod"/>
</dbReference>
<gene>
    <name evidence="3" type="ORF">BDV96DRAFT_629322</name>
</gene>
<dbReference type="InterPro" id="IPR010730">
    <property type="entry name" value="HET"/>
</dbReference>
<dbReference type="AlphaFoldDB" id="A0A6A5ZGR1"/>
<name>A0A6A5ZGR1_9PLEO</name>
<dbReference type="Pfam" id="PF06985">
    <property type="entry name" value="HET"/>
    <property type="match status" value="1"/>
</dbReference>
<dbReference type="OrthoDB" id="194358at2759"/>
<reference evidence="3" key="1">
    <citation type="journal article" date="2020" name="Stud. Mycol.">
        <title>101 Dothideomycetes genomes: a test case for predicting lifestyles and emergence of pathogens.</title>
        <authorList>
            <person name="Haridas S."/>
            <person name="Albert R."/>
            <person name="Binder M."/>
            <person name="Bloem J."/>
            <person name="Labutti K."/>
            <person name="Salamov A."/>
            <person name="Andreopoulos B."/>
            <person name="Baker S."/>
            <person name="Barry K."/>
            <person name="Bills G."/>
            <person name="Bluhm B."/>
            <person name="Cannon C."/>
            <person name="Castanera R."/>
            <person name="Culley D."/>
            <person name="Daum C."/>
            <person name="Ezra D."/>
            <person name="Gonzalez J."/>
            <person name="Henrissat B."/>
            <person name="Kuo A."/>
            <person name="Liang C."/>
            <person name="Lipzen A."/>
            <person name="Lutzoni F."/>
            <person name="Magnuson J."/>
            <person name="Mondo S."/>
            <person name="Nolan M."/>
            <person name="Ohm R."/>
            <person name="Pangilinan J."/>
            <person name="Park H.-J."/>
            <person name="Ramirez L."/>
            <person name="Alfaro M."/>
            <person name="Sun H."/>
            <person name="Tritt A."/>
            <person name="Yoshinaga Y."/>
            <person name="Zwiers L.-H."/>
            <person name="Turgeon B."/>
            <person name="Goodwin S."/>
            <person name="Spatafora J."/>
            <person name="Crous P."/>
            <person name="Grigoriev I."/>
        </authorList>
    </citation>
    <scope>NUCLEOTIDE SEQUENCE</scope>
    <source>
        <strain evidence="3">CBS 627.86</strain>
    </source>
</reference>
<accession>A0A6A5ZGR1</accession>
<keyword evidence="4" id="KW-1185">Reference proteome</keyword>
<dbReference type="PANTHER" id="PTHR24148:SF78">
    <property type="entry name" value="HETEROKARYON INCOMPATIBILITY DOMAIN-CONTAINING PROTEIN"/>
    <property type="match status" value="1"/>
</dbReference>
<evidence type="ECO:0000256" key="1">
    <source>
        <dbReference type="SAM" id="MobiDB-lite"/>
    </source>
</evidence>
<evidence type="ECO:0000313" key="4">
    <source>
        <dbReference type="Proteomes" id="UP000799770"/>
    </source>
</evidence>
<feature type="region of interest" description="Disordered" evidence="1">
    <location>
        <begin position="901"/>
        <end position="927"/>
    </location>
</feature>
<dbReference type="Gene3D" id="1.25.40.20">
    <property type="entry name" value="Ankyrin repeat-containing domain"/>
    <property type="match status" value="1"/>
</dbReference>
<dbReference type="Proteomes" id="UP000799770">
    <property type="component" value="Unassembled WGS sequence"/>
</dbReference>
<organism evidence="3 4">
    <name type="scientific">Lophiotrema nucula</name>
    <dbReference type="NCBI Taxonomy" id="690887"/>
    <lineage>
        <taxon>Eukaryota</taxon>
        <taxon>Fungi</taxon>
        <taxon>Dikarya</taxon>
        <taxon>Ascomycota</taxon>
        <taxon>Pezizomycotina</taxon>
        <taxon>Dothideomycetes</taxon>
        <taxon>Pleosporomycetidae</taxon>
        <taxon>Pleosporales</taxon>
        <taxon>Lophiotremataceae</taxon>
        <taxon>Lophiotrema</taxon>
    </lineage>
</organism>